<gene>
    <name evidence="2" type="ORF">COV74_01805</name>
</gene>
<dbReference type="Proteomes" id="UP000230859">
    <property type="component" value="Unassembled WGS sequence"/>
</dbReference>
<evidence type="ECO:0000259" key="1">
    <source>
        <dbReference type="Pfam" id="PF02229"/>
    </source>
</evidence>
<evidence type="ECO:0000313" key="3">
    <source>
        <dbReference type="Proteomes" id="UP000230859"/>
    </source>
</evidence>
<proteinExistence type="predicted"/>
<protein>
    <recommendedName>
        <fullName evidence="1">Transcriptional coactivator p15 (PC4) C-terminal domain-containing protein</fullName>
    </recommendedName>
</protein>
<dbReference type="Gene3D" id="2.30.31.10">
    <property type="entry name" value="Transcriptional Coactivator Pc4, Chain A"/>
    <property type="match status" value="1"/>
</dbReference>
<dbReference type="AlphaFoldDB" id="A0A2H0LS84"/>
<dbReference type="SUPFAM" id="SSF54447">
    <property type="entry name" value="ssDNA-binding transcriptional regulator domain"/>
    <property type="match status" value="1"/>
</dbReference>
<reference evidence="2 3" key="1">
    <citation type="submission" date="2017-09" db="EMBL/GenBank/DDBJ databases">
        <title>Depth-based differentiation of microbial function through sediment-hosted aquifers and enrichment of novel symbionts in the deep terrestrial subsurface.</title>
        <authorList>
            <person name="Probst A.J."/>
            <person name="Ladd B."/>
            <person name="Jarett J.K."/>
            <person name="Geller-Mcgrath D.E."/>
            <person name="Sieber C.M."/>
            <person name="Emerson J.B."/>
            <person name="Anantharaman K."/>
            <person name="Thomas B.C."/>
            <person name="Malmstrom R."/>
            <person name="Stieglmeier M."/>
            <person name="Klingl A."/>
            <person name="Woyke T."/>
            <person name="Ryan C.M."/>
            <person name="Banfield J.F."/>
        </authorList>
    </citation>
    <scope>NUCLEOTIDE SEQUENCE [LARGE SCALE GENOMIC DNA]</scope>
    <source>
        <strain evidence="2">CG11_big_fil_rev_8_21_14_0_20_45_26</strain>
    </source>
</reference>
<dbReference type="EMBL" id="PCVY01000016">
    <property type="protein sequence ID" value="PIQ87282.1"/>
    <property type="molecule type" value="Genomic_DNA"/>
</dbReference>
<accession>A0A2H0LS84</accession>
<feature type="domain" description="Transcriptional coactivator p15 (PC4) C-terminal" evidence="1">
    <location>
        <begin position="13"/>
        <end position="63"/>
    </location>
</feature>
<dbReference type="Pfam" id="PF02229">
    <property type="entry name" value="PC4"/>
    <property type="match status" value="1"/>
</dbReference>
<organism evidence="2 3">
    <name type="scientific">Candidatus Abzuiibacterium crystallinum</name>
    <dbReference type="NCBI Taxonomy" id="1974748"/>
    <lineage>
        <taxon>Bacteria</taxon>
        <taxon>Pseudomonadati</taxon>
        <taxon>Candidatus Omnitrophota</taxon>
        <taxon>Candidatus Abzuiibacterium</taxon>
    </lineage>
</organism>
<dbReference type="InterPro" id="IPR009044">
    <property type="entry name" value="ssDNA-bd_transcriptional_reg"/>
</dbReference>
<comment type="caution">
    <text evidence="2">The sequence shown here is derived from an EMBL/GenBank/DDBJ whole genome shotgun (WGS) entry which is preliminary data.</text>
</comment>
<evidence type="ECO:0000313" key="2">
    <source>
        <dbReference type="EMBL" id="PIQ87282.1"/>
    </source>
</evidence>
<dbReference type="GO" id="GO:0003677">
    <property type="term" value="F:DNA binding"/>
    <property type="evidence" value="ECO:0007669"/>
    <property type="project" value="InterPro"/>
</dbReference>
<dbReference type="InterPro" id="IPR003173">
    <property type="entry name" value="PC4_C"/>
</dbReference>
<name>A0A2H0LS84_9BACT</name>
<dbReference type="GO" id="GO:0006355">
    <property type="term" value="P:regulation of DNA-templated transcription"/>
    <property type="evidence" value="ECO:0007669"/>
    <property type="project" value="InterPro"/>
</dbReference>
<sequence>MSTQIIYQIKKNQQERICFSLGEFKEKSYLDIRLFFIHSDSGELIPTKKGITLPTWTIAEIKKALMTIEKQSKSLNNGHKTT</sequence>